<dbReference type="Proteomes" id="UP000676325">
    <property type="component" value="Unassembled WGS sequence"/>
</dbReference>
<sequence>MTTMPESFGSMLEELADAAASAVALPGTDAIRRRARERVVHRRMAASALVLVLIGGTGGAWAAVNHHTRTDATAARPMDGASAAPVPAGSPASAAPSASTSTSGGAYAFTSSDDMSIWKTGLAQDGYLMVFSDGVVALSTAGSFPLCYGRLLAADSAAAATPAVLAGVPTSKDLLTDVTCDNFGVTSGLSVAVASKGTELVVTVPSNKSSGAYLETYARQSLFAYGATFPAMFQIPSGTWKSMDGENRTLVVGADGSVSFTAYVNAGKQYTGTGAIDMEYPTGIRAEIYCANGGAKTAPCGVFLIEQNPQTSDELTVYGSYGPETFVRTG</sequence>
<dbReference type="AlphaFoldDB" id="A0A941E8I4"/>
<accession>A0A941E8I4</accession>
<dbReference type="EMBL" id="JAGSOH010000006">
    <property type="protein sequence ID" value="MBR7825460.1"/>
    <property type="molecule type" value="Genomic_DNA"/>
</dbReference>
<keyword evidence="3" id="KW-1185">Reference proteome</keyword>
<comment type="caution">
    <text evidence="2">The sequence shown here is derived from an EMBL/GenBank/DDBJ whole genome shotgun (WGS) entry which is preliminary data.</text>
</comment>
<organism evidence="2 3">
    <name type="scientific">Actinospica acidithermotolerans</name>
    <dbReference type="NCBI Taxonomy" id="2828514"/>
    <lineage>
        <taxon>Bacteria</taxon>
        <taxon>Bacillati</taxon>
        <taxon>Actinomycetota</taxon>
        <taxon>Actinomycetes</taxon>
        <taxon>Catenulisporales</taxon>
        <taxon>Actinospicaceae</taxon>
        <taxon>Actinospica</taxon>
    </lineage>
</organism>
<evidence type="ECO:0000256" key="1">
    <source>
        <dbReference type="SAM" id="MobiDB-lite"/>
    </source>
</evidence>
<protein>
    <submittedName>
        <fullName evidence="2">Uncharacterized protein</fullName>
    </submittedName>
</protein>
<feature type="region of interest" description="Disordered" evidence="1">
    <location>
        <begin position="77"/>
        <end position="102"/>
    </location>
</feature>
<name>A0A941E8I4_9ACTN</name>
<reference evidence="2" key="1">
    <citation type="submission" date="2021-04" db="EMBL/GenBank/DDBJ databases">
        <title>Genome based classification of Actinospica acidithermotolerans sp. nov., an actinobacterium isolated from an Indonesian hot spring.</title>
        <authorList>
            <person name="Kusuma A.B."/>
            <person name="Putra K.E."/>
            <person name="Nafisah S."/>
            <person name="Loh J."/>
            <person name="Nouioui I."/>
            <person name="Goodfellow M."/>
        </authorList>
    </citation>
    <scope>NUCLEOTIDE SEQUENCE</scope>
    <source>
        <strain evidence="2">MGRD01-02</strain>
    </source>
</reference>
<evidence type="ECO:0000313" key="3">
    <source>
        <dbReference type="Proteomes" id="UP000676325"/>
    </source>
</evidence>
<gene>
    <name evidence="2" type="ORF">KDK95_04025</name>
</gene>
<evidence type="ECO:0000313" key="2">
    <source>
        <dbReference type="EMBL" id="MBR7825460.1"/>
    </source>
</evidence>
<dbReference type="RefSeq" id="WP_212516614.1">
    <property type="nucleotide sequence ID" value="NZ_JAGSOH010000006.1"/>
</dbReference>
<feature type="compositionally biased region" description="Low complexity" evidence="1">
    <location>
        <begin position="80"/>
        <end position="102"/>
    </location>
</feature>
<proteinExistence type="predicted"/>